<proteinExistence type="predicted"/>
<accession>A0A3M7PHS7</accession>
<sequence length="88" mass="10168">MKTFEENSPATQNGSASFILAKRLNKFIIKQIKKSVIFADQIENSVENRVDQQIQIDSNPNDKDLTKDLIKRIQNSSFEESFDFKNET</sequence>
<keyword evidence="2" id="KW-1185">Reference proteome</keyword>
<dbReference type="AlphaFoldDB" id="A0A3M7PHS7"/>
<dbReference type="EMBL" id="REGN01010625">
    <property type="protein sequence ID" value="RMZ98681.1"/>
    <property type="molecule type" value="Genomic_DNA"/>
</dbReference>
<gene>
    <name evidence="1" type="ORF">BpHYR1_019696</name>
</gene>
<organism evidence="1 2">
    <name type="scientific">Brachionus plicatilis</name>
    <name type="common">Marine rotifer</name>
    <name type="synonym">Brachionus muelleri</name>
    <dbReference type="NCBI Taxonomy" id="10195"/>
    <lineage>
        <taxon>Eukaryota</taxon>
        <taxon>Metazoa</taxon>
        <taxon>Spiralia</taxon>
        <taxon>Gnathifera</taxon>
        <taxon>Rotifera</taxon>
        <taxon>Eurotatoria</taxon>
        <taxon>Monogononta</taxon>
        <taxon>Pseudotrocha</taxon>
        <taxon>Ploima</taxon>
        <taxon>Brachionidae</taxon>
        <taxon>Brachionus</taxon>
    </lineage>
</organism>
<protein>
    <submittedName>
        <fullName evidence="1">Uncharacterized protein</fullName>
    </submittedName>
</protein>
<comment type="caution">
    <text evidence="1">The sequence shown here is derived from an EMBL/GenBank/DDBJ whole genome shotgun (WGS) entry which is preliminary data.</text>
</comment>
<name>A0A3M7PHS7_BRAPC</name>
<reference evidence="1 2" key="1">
    <citation type="journal article" date="2018" name="Sci. Rep.">
        <title>Genomic signatures of local adaptation to the degree of environmental predictability in rotifers.</title>
        <authorList>
            <person name="Franch-Gras L."/>
            <person name="Hahn C."/>
            <person name="Garcia-Roger E.M."/>
            <person name="Carmona M.J."/>
            <person name="Serra M."/>
            <person name="Gomez A."/>
        </authorList>
    </citation>
    <scope>NUCLEOTIDE SEQUENCE [LARGE SCALE GENOMIC DNA]</scope>
    <source>
        <strain evidence="1">HYR1</strain>
    </source>
</reference>
<evidence type="ECO:0000313" key="2">
    <source>
        <dbReference type="Proteomes" id="UP000276133"/>
    </source>
</evidence>
<evidence type="ECO:0000313" key="1">
    <source>
        <dbReference type="EMBL" id="RMZ98681.1"/>
    </source>
</evidence>
<dbReference type="Proteomes" id="UP000276133">
    <property type="component" value="Unassembled WGS sequence"/>
</dbReference>